<dbReference type="Proteomes" id="UP000268093">
    <property type="component" value="Unassembled WGS sequence"/>
</dbReference>
<keyword evidence="2" id="KW-1185">Reference proteome</keyword>
<protein>
    <submittedName>
        <fullName evidence="1">Uncharacterized protein</fullName>
    </submittedName>
</protein>
<evidence type="ECO:0000313" key="1">
    <source>
        <dbReference type="EMBL" id="RUP46022.1"/>
    </source>
</evidence>
<name>A0A433D598_9FUNG</name>
<comment type="caution">
    <text evidence="1">The sequence shown here is derived from an EMBL/GenBank/DDBJ whole genome shotgun (WGS) entry which is preliminary data.</text>
</comment>
<organism evidence="1 2">
    <name type="scientific">Jimgerdemannia flammicorona</name>
    <dbReference type="NCBI Taxonomy" id="994334"/>
    <lineage>
        <taxon>Eukaryota</taxon>
        <taxon>Fungi</taxon>
        <taxon>Fungi incertae sedis</taxon>
        <taxon>Mucoromycota</taxon>
        <taxon>Mucoromycotina</taxon>
        <taxon>Endogonomycetes</taxon>
        <taxon>Endogonales</taxon>
        <taxon>Endogonaceae</taxon>
        <taxon>Jimgerdemannia</taxon>
    </lineage>
</organism>
<sequence>MFDIGDHVQYKLANSQSTGVIIDILKTLSRKRTSRSSKMSGWEMLCPAYHRRQKVYLLESTLRCN</sequence>
<dbReference type="AlphaFoldDB" id="A0A433D598"/>
<proteinExistence type="predicted"/>
<gene>
    <name evidence="1" type="ORF">BC936DRAFT_147446</name>
</gene>
<evidence type="ECO:0000313" key="2">
    <source>
        <dbReference type="Proteomes" id="UP000268093"/>
    </source>
</evidence>
<dbReference type="EMBL" id="RBNI01006441">
    <property type="protein sequence ID" value="RUP46022.1"/>
    <property type="molecule type" value="Genomic_DNA"/>
</dbReference>
<reference evidence="1 2" key="1">
    <citation type="journal article" date="2018" name="New Phytol.">
        <title>Phylogenomics of Endogonaceae and evolution of mycorrhizas within Mucoromycota.</title>
        <authorList>
            <person name="Chang Y."/>
            <person name="Desiro A."/>
            <person name="Na H."/>
            <person name="Sandor L."/>
            <person name="Lipzen A."/>
            <person name="Clum A."/>
            <person name="Barry K."/>
            <person name="Grigoriev I.V."/>
            <person name="Martin F.M."/>
            <person name="Stajich J.E."/>
            <person name="Smith M.E."/>
            <person name="Bonito G."/>
            <person name="Spatafora J.W."/>
        </authorList>
    </citation>
    <scope>NUCLEOTIDE SEQUENCE [LARGE SCALE GENOMIC DNA]</scope>
    <source>
        <strain evidence="1 2">GMNB39</strain>
    </source>
</reference>
<accession>A0A433D598</accession>